<dbReference type="GO" id="GO:0016853">
    <property type="term" value="F:isomerase activity"/>
    <property type="evidence" value="ECO:0007669"/>
    <property type="project" value="UniProtKB-KW"/>
</dbReference>
<keyword evidence="2" id="KW-0413">Isomerase</keyword>
<dbReference type="InterPro" id="IPR032710">
    <property type="entry name" value="NTF2-like_dom_sf"/>
</dbReference>
<name>A0A6J4T9M4_9ACTN</name>
<gene>
    <name evidence="2" type="ORF">AVDCRST_MAG85-2681</name>
</gene>
<dbReference type="AlphaFoldDB" id="A0A6J4T9M4"/>
<protein>
    <submittedName>
        <fullName evidence="2">Ketosteroid isomerase-related protein</fullName>
    </submittedName>
</protein>
<feature type="domain" description="SnoaL-like" evidence="1">
    <location>
        <begin position="9"/>
        <end position="110"/>
    </location>
</feature>
<sequence length="156" mass="17312">MSSENAQVIERFYRAFAASDGAAMAECYAPDARFSDPAFGELRGREVGGMWRMLTSQATDLRVELVEHAADGDTGSARWKAWYTFSQTGRPVVNDVRATFRFSGGLIAEHDDDFSFHRWSSQALGTPGKLFGWTPIIKGAVRKKARGNLERFLAAK</sequence>
<evidence type="ECO:0000259" key="1">
    <source>
        <dbReference type="Pfam" id="PF12680"/>
    </source>
</evidence>
<proteinExistence type="predicted"/>
<accession>A0A6J4T9M4</accession>
<evidence type="ECO:0000313" key="2">
    <source>
        <dbReference type="EMBL" id="CAA9517067.1"/>
    </source>
</evidence>
<dbReference type="Gene3D" id="3.10.450.50">
    <property type="match status" value="1"/>
</dbReference>
<dbReference type="SUPFAM" id="SSF54427">
    <property type="entry name" value="NTF2-like"/>
    <property type="match status" value="1"/>
</dbReference>
<dbReference type="EMBL" id="CADCVT010000291">
    <property type="protein sequence ID" value="CAA9517067.1"/>
    <property type="molecule type" value="Genomic_DNA"/>
</dbReference>
<dbReference type="Pfam" id="PF12680">
    <property type="entry name" value="SnoaL_2"/>
    <property type="match status" value="1"/>
</dbReference>
<reference evidence="2" key="1">
    <citation type="submission" date="2020-02" db="EMBL/GenBank/DDBJ databases">
        <authorList>
            <person name="Meier V. D."/>
        </authorList>
    </citation>
    <scope>NUCLEOTIDE SEQUENCE</scope>
    <source>
        <strain evidence="2">AVDCRST_MAG85</strain>
    </source>
</reference>
<organism evidence="2">
    <name type="scientific">uncultured Solirubrobacteraceae bacterium</name>
    <dbReference type="NCBI Taxonomy" id="1162706"/>
    <lineage>
        <taxon>Bacteria</taxon>
        <taxon>Bacillati</taxon>
        <taxon>Actinomycetota</taxon>
        <taxon>Thermoleophilia</taxon>
        <taxon>Solirubrobacterales</taxon>
        <taxon>Solirubrobacteraceae</taxon>
        <taxon>environmental samples</taxon>
    </lineage>
</organism>
<dbReference type="InterPro" id="IPR037401">
    <property type="entry name" value="SnoaL-like"/>
</dbReference>